<comment type="caution">
    <text evidence="3">The sequence shown here is derived from an EMBL/GenBank/DDBJ whole genome shotgun (WGS) entry which is preliminary data.</text>
</comment>
<dbReference type="InterPro" id="IPR004352">
    <property type="entry name" value="GH114_TIM-barrel"/>
</dbReference>
<feature type="domain" description="Glycoside-hydrolase family GH114 TIM-barrel" evidence="2">
    <location>
        <begin position="274"/>
        <end position="489"/>
    </location>
</feature>
<organism evidence="3 4">
    <name type="scientific">Deinococcus marmoris</name>
    <dbReference type="NCBI Taxonomy" id="249408"/>
    <lineage>
        <taxon>Bacteria</taxon>
        <taxon>Thermotogati</taxon>
        <taxon>Deinococcota</taxon>
        <taxon>Deinococci</taxon>
        <taxon>Deinococcales</taxon>
        <taxon>Deinococcaceae</taxon>
        <taxon>Deinococcus</taxon>
    </lineage>
</organism>
<dbReference type="EMBL" id="MSTI01000151">
    <property type="protein sequence ID" value="OLV16208.1"/>
    <property type="molecule type" value="Genomic_DNA"/>
</dbReference>
<dbReference type="STRING" id="249408.BOO71_0012472"/>
<evidence type="ECO:0000313" key="4">
    <source>
        <dbReference type="Proteomes" id="UP000186607"/>
    </source>
</evidence>
<dbReference type="SUPFAM" id="SSF49344">
    <property type="entry name" value="CBD9-like"/>
    <property type="match status" value="1"/>
</dbReference>
<dbReference type="Gene3D" id="3.20.20.70">
    <property type="entry name" value="Aldolase class I"/>
    <property type="match status" value="1"/>
</dbReference>
<evidence type="ECO:0000256" key="1">
    <source>
        <dbReference type="SAM" id="SignalP"/>
    </source>
</evidence>
<gene>
    <name evidence="3" type="ORF">BOO71_0012472</name>
</gene>
<keyword evidence="4" id="KW-1185">Reference proteome</keyword>
<feature type="chain" id="PRO_5010561844" description="Glycoside-hydrolase family GH114 TIM-barrel domain-containing protein" evidence="1">
    <location>
        <begin position="29"/>
        <end position="496"/>
    </location>
</feature>
<dbReference type="Gene3D" id="2.60.40.1190">
    <property type="match status" value="1"/>
</dbReference>
<proteinExistence type="predicted"/>
<dbReference type="InterPro" id="IPR013785">
    <property type="entry name" value="Aldolase_TIM"/>
</dbReference>
<evidence type="ECO:0000259" key="2">
    <source>
        <dbReference type="Pfam" id="PF03537"/>
    </source>
</evidence>
<feature type="signal peptide" evidence="1">
    <location>
        <begin position="1"/>
        <end position="28"/>
    </location>
</feature>
<sequence length="496" mass="54017">MKNTVKSAAKRTAMTLALTLLTVGLAQSASKGGVPETSVAQAVKRTITLGGDLKQWDGLPQYKVILSNGVPSVPVSNSGYYSVAYDDQNLYVLGVFDQPKDTVKAVLKTDAGEWWNDDVMELFIRTQPFVSAPQEAHFSINPAGTRFKAYNATTDYKSVGRIEDKRWVLELAIPLNTAILPAAKAGDIWALKVGREHQKAAEYPIWPVGGDFNSPNNYGYLAFTEKPAEPSALATAVTEKLGKSPAGTPLESRVSDIGSYGVYYGKKAADVQKLLNYDLAIVQPGTVTAAQLKMLHDNGTRVVAYMTIGELDRNSAAAPTVDPSWILGENKNWGSKFIDASQPGWQKIVADQAASLKKQGFDGFFLDTLDTADVYPKVAPGLVKIVQDLRAAYPDAVIVQNRGFALLNQTAPSIDAVMFENFSSMYSFDKKTYGSVNGDPSFVESLSKRGLKVLTMDYALPNQQDLITRDYQRAKSFGFVPYVSTIGLDQIYEANP</sequence>
<dbReference type="PANTHER" id="PTHR35882:SF2">
    <property type="entry name" value="PELA"/>
    <property type="match status" value="1"/>
</dbReference>
<evidence type="ECO:0000313" key="3">
    <source>
        <dbReference type="EMBL" id="OLV16208.1"/>
    </source>
</evidence>
<dbReference type="SUPFAM" id="SSF51445">
    <property type="entry name" value="(Trans)glycosidases"/>
    <property type="match status" value="1"/>
</dbReference>
<dbReference type="Pfam" id="PF03537">
    <property type="entry name" value="Glyco_hydro_114"/>
    <property type="match status" value="1"/>
</dbReference>
<accession>A0A1U7NTF5</accession>
<dbReference type="PANTHER" id="PTHR35882">
    <property type="entry name" value="PELA"/>
    <property type="match status" value="1"/>
</dbReference>
<reference evidence="3 4" key="1">
    <citation type="submission" date="2017-01" db="EMBL/GenBank/DDBJ databases">
        <title>Genome Analysis of Deinococcus marmoris KOPRI26562.</title>
        <authorList>
            <person name="Kim J.H."/>
            <person name="Oh H.-M."/>
        </authorList>
    </citation>
    <scope>NUCLEOTIDE SEQUENCE [LARGE SCALE GENOMIC DNA]</scope>
    <source>
        <strain evidence="3 4">KOPRI26562</strain>
    </source>
</reference>
<dbReference type="InterPro" id="IPR017853">
    <property type="entry name" value="GH"/>
</dbReference>
<dbReference type="RefSeq" id="WP_075835853.1">
    <property type="nucleotide sequence ID" value="NZ_MSTI01000151.1"/>
</dbReference>
<name>A0A1U7NTF5_9DEIO</name>
<dbReference type="Proteomes" id="UP000186607">
    <property type="component" value="Unassembled WGS sequence"/>
</dbReference>
<dbReference type="AlphaFoldDB" id="A0A1U7NTF5"/>
<protein>
    <recommendedName>
        <fullName evidence="2">Glycoside-hydrolase family GH114 TIM-barrel domain-containing protein</fullName>
    </recommendedName>
</protein>
<keyword evidence="1" id="KW-0732">Signal</keyword>